<dbReference type="GO" id="GO:0005886">
    <property type="term" value="C:plasma membrane"/>
    <property type="evidence" value="ECO:0007669"/>
    <property type="project" value="TreeGrafter"/>
</dbReference>
<dbReference type="Gene3D" id="3.30.300.30">
    <property type="match status" value="2"/>
</dbReference>
<gene>
    <name evidence="13" type="ORF">PMAYCL1PPCAC_16861</name>
</gene>
<dbReference type="GO" id="GO:0004467">
    <property type="term" value="F:long-chain fatty acid-CoA ligase activity"/>
    <property type="evidence" value="ECO:0007669"/>
    <property type="project" value="UniProtKB-EC"/>
</dbReference>
<keyword evidence="2" id="KW-0436">Ligase</keyword>
<dbReference type="PANTHER" id="PTHR43107:SF15">
    <property type="entry name" value="FATTY ACID TRANSPORT PROTEIN 3, ISOFORM A"/>
    <property type="match status" value="1"/>
</dbReference>
<dbReference type="NCBIfam" id="NF006134">
    <property type="entry name" value="PRK08279.1"/>
    <property type="match status" value="1"/>
</dbReference>
<dbReference type="GO" id="GO:0005789">
    <property type="term" value="C:endoplasmic reticulum membrane"/>
    <property type="evidence" value="ECO:0007669"/>
    <property type="project" value="TreeGrafter"/>
</dbReference>
<feature type="domain" description="AMP-binding enzyme C-terminal" evidence="12">
    <location>
        <begin position="1110"/>
        <end position="1188"/>
    </location>
</feature>
<keyword evidence="5" id="KW-0067">ATP-binding</keyword>
<dbReference type="SUPFAM" id="SSF56801">
    <property type="entry name" value="Acetyl-CoA synthetase-like"/>
    <property type="match status" value="2"/>
</dbReference>
<reference evidence="14" key="1">
    <citation type="submission" date="2022-10" db="EMBL/GenBank/DDBJ databases">
        <title>Genome assembly of Pristionchus species.</title>
        <authorList>
            <person name="Yoshida K."/>
            <person name="Sommer R.J."/>
        </authorList>
    </citation>
    <scope>NUCLEOTIDE SEQUENCE [LARGE SCALE GENOMIC DNA]</scope>
    <source>
        <strain evidence="14">RS5460</strain>
    </source>
</reference>
<evidence type="ECO:0000256" key="1">
    <source>
        <dbReference type="ARBA" id="ARBA00006432"/>
    </source>
</evidence>
<evidence type="ECO:0000256" key="4">
    <source>
        <dbReference type="ARBA" id="ARBA00022832"/>
    </source>
</evidence>
<dbReference type="Pfam" id="PF00501">
    <property type="entry name" value="AMP-binding"/>
    <property type="match status" value="2"/>
</dbReference>
<keyword evidence="10" id="KW-0472">Membrane</keyword>
<feature type="domain" description="AMP-binding enzyme C-terminal" evidence="12">
    <location>
        <begin position="493"/>
        <end position="571"/>
    </location>
</feature>
<feature type="transmembrane region" description="Helical" evidence="10">
    <location>
        <begin position="596"/>
        <end position="627"/>
    </location>
</feature>
<evidence type="ECO:0000256" key="2">
    <source>
        <dbReference type="ARBA" id="ARBA00022598"/>
    </source>
</evidence>
<evidence type="ECO:0000259" key="12">
    <source>
        <dbReference type="Pfam" id="PF13193"/>
    </source>
</evidence>
<proteinExistence type="inferred from homology"/>
<dbReference type="EMBL" id="BTRK01000004">
    <property type="protein sequence ID" value="GMR46666.1"/>
    <property type="molecule type" value="Genomic_DNA"/>
</dbReference>
<keyword evidence="3" id="KW-0547">Nucleotide-binding</keyword>
<dbReference type="GO" id="GO:0005524">
    <property type="term" value="F:ATP binding"/>
    <property type="evidence" value="ECO:0007669"/>
    <property type="project" value="UniProtKB-KW"/>
</dbReference>
<evidence type="ECO:0000256" key="3">
    <source>
        <dbReference type="ARBA" id="ARBA00022741"/>
    </source>
</evidence>
<dbReference type="FunFam" id="3.30.300.30:FF:000002">
    <property type="entry name" value="Long-chain fatty acid transport protein 1"/>
    <property type="match status" value="1"/>
</dbReference>
<feature type="transmembrane region" description="Helical" evidence="10">
    <location>
        <begin position="12"/>
        <end position="40"/>
    </location>
</feature>
<organism evidence="13 14">
    <name type="scientific">Pristionchus mayeri</name>
    <dbReference type="NCBI Taxonomy" id="1317129"/>
    <lineage>
        <taxon>Eukaryota</taxon>
        <taxon>Metazoa</taxon>
        <taxon>Ecdysozoa</taxon>
        <taxon>Nematoda</taxon>
        <taxon>Chromadorea</taxon>
        <taxon>Rhabditida</taxon>
        <taxon>Rhabditina</taxon>
        <taxon>Diplogasteromorpha</taxon>
        <taxon>Diplogasteroidea</taxon>
        <taxon>Neodiplogasteridae</taxon>
        <taxon>Pristionchus</taxon>
    </lineage>
</organism>
<sequence>LVKMDKTIRLELFRIGLLAGALTIVGKSSWWIVLIAFAAYRLMSTDFGQRAAKTFRRDLKGVLLLIKIKREMRKRINANRPVHEIWLERMRKEPLKEAAVEVETGRSVTYRELNELMNKYAKYFSAHGYKHGDVVALFMENNIDFIAAWFGLSKIGVISAFINTNLKLEPLAHSINVSKCKSVITTTTLLPTLEKAKAEGVIAKDLKVFVDSGDAEAAENLQCSLLTTSDAEPPNCPELDFQSVLCYIYTSGTTGFPKPSVIKHCRYYWAAASSSEGFGVQRKDRIYITMPFYHSAASMLGIGTLLSKGSTVVIRKKFSASNFWKIRTMFGNGLRREIWEEFTSRFGITRVGELYGATEGNSNLANLDNHVGSCGFFPIYPFASLFYPIRIMKVDEETGELLRDKKGLAMPCHPGESGEMVGVINNKDVFRRFDGYVDKGETEKKIYRDVFSKGDMVFASGDVLYWDELGYLYFKDRKGDTFRWKGENVSTMEVEGVLQPIKSIVECTVYGVEVGKQEGRAGMAAIQMVEGVDLKELLAEAAQRFNSHLASYAIPLFIRICKEIDKTGTYKLRKTDLQKDGFDLAKEMDNLLHTDLFRIGIILLVLTVVGLPWWISVTASIVFYWLMRTDFAQRARKTFKRDLTGILMLFRIKQETEKRVNENRPVHEIWLEWVREHPLKEAAVEVETGRSLNYRDLNHLMNKYANYFASQGYKHGDVVALFMENNIDFIAIWLGLSKIGVISAFINSNLKLEPLAHSINVAKCKSVITSTTLLPTLDKAKAQGLVDGNLRTFVNTGDVESAENLETIMSTTSQDEPPRCAELNFQSVLCYIYTSGTTGAPKPAVIKHARFYVAAKGGSEVFGIQSEDRGYVTMPFYHSAASILGLGMLVAKGSTVVIRKKFSATNFWKDAIGHGCTCSQYIGELCRYLLAQKPTPEEKQHKIRVIYGNGLRAEIWSEFQSRFGLERIVEIYAATEGNSNMMNIDNRVGACGFQPIYPFLAKIFPIRLLKLDEETGEPIRDKNGFAVACKPGESGEVVGIINNKDIIQRFDGYVDKGDTSKKIYRDVFKKGDQVFASGDVMYWDELGYLYFKDRKGDTFRWKGENVSTMEVEGVLQPIKSIVECTVYGVEVGKLEGRAGMTALQAVDGANIETILEEAAQRFTTNLAPYAIPLFVRICKEVDKTGTYKLRKTDLQKAGFDLAKVNNDPIYFFDSSAKKYVPLTLDLQRKIDSGEYSRI</sequence>
<dbReference type="GO" id="GO:0044539">
    <property type="term" value="P:long-chain fatty acid import into cell"/>
    <property type="evidence" value="ECO:0007669"/>
    <property type="project" value="TreeGrafter"/>
</dbReference>
<comment type="catalytic activity">
    <reaction evidence="7">
        <text>a very long-chain fatty acid + ATP + CoA = a very long-chain fatty acyl-CoA + AMP + diphosphate</text>
        <dbReference type="Rhea" id="RHEA:54536"/>
        <dbReference type="ChEBI" id="CHEBI:30616"/>
        <dbReference type="ChEBI" id="CHEBI:33019"/>
        <dbReference type="ChEBI" id="CHEBI:57287"/>
        <dbReference type="ChEBI" id="CHEBI:58950"/>
        <dbReference type="ChEBI" id="CHEBI:138261"/>
        <dbReference type="ChEBI" id="CHEBI:456215"/>
    </reaction>
    <physiologicalReaction direction="left-to-right" evidence="7">
        <dbReference type="Rhea" id="RHEA:54537"/>
    </physiologicalReaction>
</comment>
<evidence type="ECO:0000313" key="14">
    <source>
        <dbReference type="Proteomes" id="UP001328107"/>
    </source>
</evidence>
<dbReference type="Pfam" id="PF13193">
    <property type="entry name" value="AMP-binding_C"/>
    <property type="match status" value="2"/>
</dbReference>
<accession>A0AAN5I099</accession>
<evidence type="ECO:0000256" key="7">
    <source>
        <dbReference type="ARBA" id="ARBA00036527"/>
    </source>
</evidence>
<evidence type="ECO:0000256" key="9">
    <source>
        <dbReference type="ARBA" id="ARBA00048666"/>
    </source>
</evidence>
<dbReference type="PROSITE" id="PS00455">
    <property type="entry name" value="AMP_BINDING"/>
    <property type="match status" value="2"/>
</dbReference>
<evidence type="ECO:0000256" key="6">
    <source>
        <dbReference type="ARBA" id="ARBA00026121"/>
    </source>
</evidence>
<feature type="domain" description="AMP-dependent synthetase/ligase" evidence="11">
    <location>
        <begin position="672"/>
        <end position="1036"/>
    </location>
</feature>
<feature type="domain" description="AMP-dependent synthetase/ligase" evidence="11">
    <location>
        <begin position="89"/>
        <end position="320"/>
    </location>
</feature>
<dbReference type="PANTHER" id="PTHR43107">
    <property type="entry name" value="LONG-CHAIN FATTY ACID TRANSPORT PROTEIN"/>
    <property type="match status" value="1"/>
</dbReference>
<dbReference type="InterPro" id="IPR000873">
    <property type="entry name" value="AMP-dep_synth/lig_dom"/>
</dbReference>
<evidence type="ECO:0000313" key="13">
    <source>
        <dbReference type="EMBL" id="GMR46666.1"/>
    </source>
</evidence>
<keyword evidence="4" id="KW-0443">Lipid metabolism</keyword>
<comment type="similarity">
    <text evidence="1">Belongs to the ATP-dependent AMP-binding enzyme family.</text>
</comment>
<name>A0AAN5I099_9BILA</name>
<keyword evidence="10" id="KW-0812">Transmembrane</keyword>
<keyword evidence="14" id="KW-1185">Reference proteome</keyword>
<dbReference type="InterPro" id="IPR020845">
    <property type="entry name" value="AMP-binding_CS"/>
</dbReference>
<dbReference type="EC" id="6.2.1.3" evidence="6"/>
<dbReference type="InterPro" id="IPR025110">
    <property type="entry name" value="AMP-bd_C"/>
</dbReference>
<keyword evidence="4" id="KW-0276">Fatty acid metabolism</keyword>
<feature type="non-terminal residue" evidence="13">
    <location>
        <position position="1"/>
    </location>
</feature>
<dbReference type="Gene3D" id="3.40.50.12780">
    <property type="entry name" value="N-terminal domain of ligase-like"/>
    <property type="match status" value="3"/>
</dbReference>
<evidence type="ECO:0000256" key="10">
    <source>
        <dbReference type="SAM" id="Phobius"/>
    </source>
</evidence>
<dbReference type="FunFam" id="3.40.50.12780:FF:000146">
    <property type="entry name" value="Uncharacterized protein"/>
    <property type="match status" value="1"/>
</dbReference>
<evidence type="ECO:0000256" key="8">
    <source>
        <dbReference type="ARBA" id="ARBA00041297"/>
    </source>
</evidence>
<dbReference type="InterPro" id="IPR042099">
    <property type="entry name" value="ANL_N_sf"/>
</dbReference>
<dbReference type="Proteomes" id="UP001328107">
    <property type="component" value="Unassembled WGS sequence"/>
</dbReference>
<dbReference type="AlphaFoldDB" id="A0AAN5I099"/>
<evidence type="ECO:0000256" key="5">
    <source>
        <dbReference type="ARBA" id="ARBA00022840"/>
    </source>
</evidence>
<dbReference type="InterPro" id="IPR045851">
    <property type="entry name" value="AMP-bd_C_sf"/>
</dbReference>
<protein>
    <recommendedName>
        <fullName evidence="6">long-chain-fatty-acid--CoA ligase</fullName>
        <ecNumber evidence="6">6.2.1.3</ecNumber>
    </recommendedName>
    <alternativeName>
        <fullName evidence="8">Long-chain-fatty-acid--CoA ligase</fullName>
    </alternativeName>
</protein>
<keyword evidence="10" id="KW-1133">Transmembrane helix</keyword>
<comment type="catalytic activity">
    <reaction evidence="9">
        <text>tetracosanoate + ATP + CoA = tetracosanoyl-CoA + AMP + diphosphate</text>
        <dbReference type="Rhea" id="RHEA:33639"/>
        <dbReference type="ChEBI" id="CHEBI:30616"/>
        <dbReference type="ChEBI" id="CHEBI:31014"/>
        <dbReference type="ChEBI" id="CHEBI:33019"/>
        <dbReference type="ChEBI" id="CHEBI:57287"/>
        <dbReference type="ChEBI" id="CHEBI:65052"/>
        <dbReference type="ChEBI" id="CHEBI:456215"/>
    </reaction>
    <physiologicalReaction direction="left-to-right" evidence="9">
        <dbReference type="Rhea" id="RHEA:33640"/>
    </physiologicalReaction>
</comment>
<comment type="caution">
    <text evidence="13">The sequence shown here is derived from an EMBL/GenBank/DDBJ whole genome shotgun (WGS) entry which is preliminary data.</text>
</comment>
<dbReference type="GO" id="GO:0005324">
    <property type="term" value="F:long-chain fatty acid transmembrane transporter activity"/>
    <property type="evidence" value="ECO:0007669"/>
    <property type="project" value="TreeGrafter"/>
</dbReference>
<evidence type="ECO:0000259" key="11">
    <source>
        <dbReference type="Pfam" id="PF00501"/>
    </source>
</evidence>